<dbReference type="NCBIfam" id="NF040588">
    <property type="entry name" value="FxsC_Nterm"/>
    <property type="match status" value="1"/>
</dbReference>
<dbReference type="Proteomes" id="UP000251891">
    <property type="component" value="Unassembled WGS sequence"/>
</dbReference>
<proteinExistence type="predicted"/>
<reference evidence="2 3" key="1">
    <citation type="submission" date="2018-06" db="EMBL/GenBank/DDBJ databases">
        <title>Actinomadura craniellae sp. nov. isolated from marine sponge Craniella sp.</title>
        <authorList>
            <person name="Li L."/>
            <person name="Xu Q.H."/>
            <person name="Lin H.W."/>
            <person name="Lu Y.H."/>
        </authorList>
    </citation>
    <scope>NUCLEOTIDE SEQUENCE [LARGE SCALE GENOMIC DNA]</scope>
    <source>
        <strain evidence="2 3">LHW63021</strain>
    </source>
</reference>
<evidence type="ECO:0000313" key="3">
    <source>
        <dbReference type="Proteomes" id="UP000251891"/>
    </source>
</evidence>
<dbReference type="EMBL" id="QLYX01000003">
    <property type="protein sequence ID" value="RAY15954.1"/>
    <property type="molecule type" value="Genomic_DNA"/>
</dbReference>
<feature type="domain" description="TIR" evidence="1">
    <location>
        <begin position="104"/>
        <end position="181"/>
    </location>
</feature>
<gene>
    <name evidence="2" type="ORF">DPM19_09400</name>
</gene>
<dbReference type="InterPro" id="IPR035897">
    <property type="entry name" value="Toll_tir_struct_dom_sf"/>
</dbReference>
<dbReference type="AlphaFoldDB" id="A0A365H9Y0"/>
<dbReference type="GO" id="GO:0007165">
    <property type="term" value="P:signal transduction"/>
    <property type="evidence" value="ECO:0007669"/>
    <property type="project" value="InterPro"/>
</dbReference>
<sequence length="262" mass="29585">MEFGYDRFSSHDTGRRELLRKNHGGRRCRRSARYAGAGAAGERTGRGVCSDLDPRAPLFFLSYAHTGRGKRSAGPAQEPNRQVIKFFDDLSDNLSQLVSRPPGADPGFIDRSIPDGGRWSDELMHAVGTCQIFVALLSMPYLTSEWCGMEWHAFSQRTVTKLRESGSDRTTAILPVLWAPTPREIIPPVVSKVQRFTPAGLPDPNYTEHYRNEGVFGLTKTSPDAYEAIVWQLARRISDLHYSHRVEPRALQRDQLRNIFLE</sequence>
<accession>A0A365H9Y0</accession>
<organism evidence="2 3">
    <name type="scientific">Actinomadura craniellae</name>
    <dbReference type="NCBI Taxonomy" id="2231787"/>
    <lineage>
        <taxon>Bacteria</taxon>
        <taxon>Bacillati</taxon>
        <taxon>Actinomycetota</taxon>
        <taxon>Actinomycetes</taxon>
        <taxon>Streptosporangiales</taxon>
        <taxon>Thermomonosporaceae</taxon>
        <taxon>Actinomadura</taxon>
    </lineage>
</organism>
<dbReference type="Gene3D" id="3.40.50.10140">
    <property type="entry name" value="Toll/interleukin-1 receptor homology (TIR) domain"/>
    <property type="match status" value="1"/>
</dbReference>
<keyword evidence="3" id="KW-1185">Reference proteome</keyword>
<dbReference type="InterPro" id="IPR047603">
    <property type="entry name" value="FxsC_N"/>
</dbReference>
<comment type="caution">
    <text evidence="2">The sequence shown here is derived from an EMBL/GenBank/DDBJ whole genome shotgun (WGS) entry which is preliminary data.</text>
</comment>
<protein>
    <recommendedName>
        <fullName evidence="1">TIR domain-containing protein</fullName>
    </recommendedName>
</protein>
<dbReference type="InterPro" id="IPR000157">
    <property type="entry name" value="TIR_dom"/>
</dbReference>
<evidence type="ECO:0000259" key="1">
    <source>
        <dbReference type="Pfam" id="PF13676"/>
    </source>
</evidence>
<dbReference type="SUPFAM" id="SSF52200">
    <property type="entry name" value="Toll/Interleukin receptor TIR domain"/>
    <property type="match status" value="1"/>
</dbReference>
<dbReference type="Pfam" id="PF13676">
    <property type="entry name" value="TIR_2"/>
    <property type="match status" value="1"/>
</dbReference>
<evidence type="ECO:0000313" key="2">
    <source>
        <dbReference type="EMBL" id="RAY15954.1"/>
    </source>
</evidence>
<name>A0A365H9Y0_9ACTN</name>